<dbReference type="Pfam" id="PF01391">
    <property type="entry name" value="Collagen"/>
    <property type="match status" value="1"/>
</dbReference>
<gene>
    <name evidence="12" type="ORF">JRQ81_015523</name>
</gene>
<feature type="region of interest" description="Disordered" evidence="8">
    <location>
        <begin position="1268"/>
        <end position="1307"/>
    </location>
</feature>
<dbReference type="Pfam" id="PF00092">
    <property type="entry name" value="VWA"/>
    <property type="match status" value="2"/>
</dbReference>
<feature type="domain" description="Fibronectin type-III" evidence="11">
    <location>
        <begin position="449"/>
        <end position="536"/>
    </location>
</feature>
<feature type="compositionally biased region" description="Basic and acidic residues" evidence="8">
    <location>
        <begin position="998"/>
        <end position="1021"/>
    </location>
</feature>
<proteinExistence type="predicted"/>
<dbReference type="InterPro" id="IPR013783">
    <property type="entry name" value="Ig-like_fold"/>
</dbReference>
<dbReference type="InterPro" id="IPR036116">
    <property type="entry name" value="FN3_sf"/>
</dbReference>
<evidence type="ECO:0000256" key="3">
    <source>
        <dbReference type="ARBA" id="ARBA00022530"/>
    </source>
</evidence>
<sequence length="1324" mass="142450">MMSSYTKILLSLAAFLSWYEARASYEACSKAETADILFLVDESRSLRGSDVQRMKDFIYNVVQTFEKVKMGESGIHLGVVLYGDTPRVAIGLTDYIMMEEVLLAVQDLTFKGGNAKTGDALSFVANTMLIGVGALRDDVAKIVILITGGKSSDSVEDPAGALKDAGVTLFAVGIKNADKKELSQIASQPLEEHLLYVEGFPSLANLGRKLSRRLCLTASEPPLPAKQRVNVEKTVGPRDLVVSEPSYNSLRLTWSPATGKVNGYHVLVDSLSSAGQAIVLAANESSVRVTDLQPNTKYFFTVLAVYPDVFGEPVTIKGKTSESPIFKDSLLGSFSPLSSLPRHRSLFIGLGKQTMKKQNLGIGDLWTHLLSGKVIEEGLSSLKVAWTPPLEKLEGYKIYIPKSNKSGIPSEKILGSHVFSHVLENLHEDKEYTVSIYAVYPEGPIKLLPVKNIFLQNETTNTIQVKWTQVRGASGYRLTWVSSEGSVQNVNLGDSYSYYMIQGLQPGTEYTVTINPIFGVVEGPVVTAKATTLSSSAVQILKATDITINSALVFWNSVPGATGYRVTDRPQQLSLNSSTTAHRLRNLAHDTEYVISLYVLFGSVEGPGITITARTSPLGYVSEFKVTSFTTTSITVSWSAVPAATKYKIIWKSAGAGQESEVAKSRVLKSHVRQHRLEDLLPNTQYTVGIGAIFGTSEGKVVTLHQGTAGSRDNLPTPPSTVPSAKIAAVRLQPVNPTQLARPSATSQRPRTTLSPPATTSDPAFLVDESSSIGQSNFLKIKDFLFRIIAVVQYSEEPRVEFHFNRYKDRNSVLKALKGLRYVGGNTKTGESMGYMLKEVFQASKGMRPSVPHTLVLLTDGRSQDDVLPPARVAHLIGIRPIAVGIAGADPEELKKVLLYRNMHNLFYIASFDDFPQIIRELIEAICFVSPQAGVTLQHGGEKEMVQLELLLNEKGKASPSAPSAVRPPPRQCDPKCSKNVVGLQTGGGYDPFSFATKGEKGERGPRGKSGMKGEKGESGEPGKAGLPGPLGLDGAPGTSGAKGEKGEQGIPGVEGPPGLRGLPGPLGPKGDQGEPGPPGKAIDIKDLETVLEAYGIKVLGRNRVHPVVVNLQLALLKELTDLLVQGGVDLVTQQIAGPRKGKGKAARKKQGSKQAMEHVDSRHRASTTEVTRVVPSQHLEYSGPETEESSFSPPTFPPTIINKGEPGPPGKAIDIKDLETVLEAYGIKVLGRNRVDPVVVNLQLALLKELTDLLVQGGVDLVTQQIAGPRKGKGKAARKKQGSKQATEHVGKGGLGKVGPRGARGPPGLRKIMQEFLLLLGVI</sequence>
<keyword evidence="2" id="KW-0964">Secreted</keyword>
<dbReference type="GO" id="GO:0007155">
    <property type="term" value="P:cell adhesion"/>
    <property type="evidence" value="ECO:0007669"/>
    <property type="project" value="UniProtKB-KW"/>
</dbReference>
<dbReference type="InterPro" id="IPR008160">
    <property type="entry name" value="Collagen"/>
</dbReference>
<evidence type="ECO:0000256" key="9">
    <source>
        <dbReference type="SAM" id="SignalP"/>
    </source>
</evidence>
<name>A0A9Q0XV54_9SAUR</name>
<reference evidence="12" key="1">
    <citation type="journal article" date="2023" name="DNA Res.">
        <title>Chromosome-level genome assembly of Phrynocephalus forsythii using third-generation DNA sequencing and Hi-C analysis.</title>
        <authorList>
            <person name="Qi Y."/>
            <person name="Zhao W."/>
            <person name="Zhao Y."/>
            <person name="Niu C."/>
            <person name="Cao S."/>
            <person name="Zhang Y."/>
        </authorList>
    </citation>
    <scope>NUCLEOTIDE SEQUENCE</scope>
    <source>
        <tissue evidence="12">Muscle</tissue>
    </source>
</reference>
<feature type="region of interest" description="Disordered" evidence="8">
    <location>
        <begin position="737"/>
        <end position="763"/>
    </location>
</feature>
<evidence type="ECO:0000256" key="8">
    <source>
        <dbReference type="SAM" id="MobiDB-lite"/>
    </source>
</evidence>
<comment type="subcellular location">
    <subcellularLocation>
        <location evidence="1">Secreted</location>
        <location evidence="1">Extracellular space</location>
        <location evidence="1">Extracellular matrix</location>
    </subcellularLocation>
</comment>
<feature type="domain" description="Fibronectin type-III" evidence="11">
    <location>
        <begin position="620"/>
        <end position="712"/>
    </location>
</feature>
<feature type="chain" id="PRO_5040256979" description="Collagen alpha-1(VII) chain" evidence="9">
    <location>
        <begin position="24"/>
        <end position="1324"/>
    </location>
</feature>
<dbReference type="FunFam" id="3.40.50.410:FF:000003">
    <property type="entry name" value="Collagen type VI alpha 3 chain"/>
    <property type="match status" value="1"/>
</dbReference>
<dbReference type="PRINTS" id="PR00453">
    <property type="entry name" value="VWFADOMAIN"/>
</dbReference>
<keyword evidence="5" id="KW-0677">Repeat</keyword>
<feature type="region of interest" description="Disordered" evidence="8">
    <location>
        <begin position="1137"/>
        <end position="1212"/>
    </location>
</feature>
<dbReference type="OrthoDB" id="196393at2759"/>
<evidence type="ECO:0000256" key="2">
    <source>
        <dbReference type="ARBA" id="ARBA00022525"/>
    </source>
</evidence>
<dbReference type="Pfam" id="PF00041">
    <property type="entry name" value="fn3"/>
    <property type="match status" value="4"/>
</dbReference>
<evidence type="ECO:0000256" key="6">
    <source>
        <dbReference type="ARBA" id="ARBA00022889"/>
    </source>
</evidence>
<feature type="compositionally biased region" description="Basic residues" evidence="8">
    <location>
        <begin position="1271"/>
        <end position="1283"/>
    </location>
</feature>
<evidence type="ECO:0000259" key="10">
    <source>
        <dbReference type="PROSITE" id="PS50234"/>
    </source>
</evidence>
<dbReference type="SUPFAM" id="SSF49265">
    <property type="entry name" value="Fibronectin type III"/>
    <property type="match status" value="4"/>
</dbReference>
<feature type="domain" description="VWFA" evidence="10">
    <location>
        <begin position="35"/>
        <end position="210"/>
    </location>
</feature>
<feature type="signal peptide" evidence="9">
    <location>
        <begin position="1"/>
        <end position="23"/>
    </location>
</feature>
<evidence type="ECO:0008006" key="14">
    <source>
        <dbReference type="Google" id="ProtNLM"/>
    </source>
</evidence>
<keyword evidence="7" id="KW-0176">Collagen</keyword>
<dbReference type="InterPro" id="IPR002035">
    <property type="entry name" value="VWF_A"/>
</dbReference>
<dbReference type="CDD" id="cd01472">
    <property type="entry name" value="vWA_collagen"/>
    <property type="match status" value="2"/>
</dbReference>
<keyword evidence="6" id="KW-0130">Cell adhesion</keyword>
<feature type="compositionally biased region" description="Low complexity" evidence="8">
    <location>
        <begin position="1022"/>
        <end position="1037"/>
    </location>
</feature>
<evidence type="ECO:0000256" key="4">
    <source>
        <dbReference type="ARBA" id="ARBA00022729"/>
    </source>
</evidence>
<evidence type="ECO:0000256" key="1">
    <source>
        <dbReference type="ARBA" id="ARBA00004498"/>
    </source>
</evidence>
<keyword evidence="3" id="KW-0272">Extracellular matrix</keyword>
<dbReference type="PROSITE" id="PS50853">
    <property type="entry name" value="FN3"/>
    <property type="match status" value="4"/>
</dbReference>
<comment type="caution">
    <text evidence="12">The sequence shown here is derived from an EMBL/GenBank/DDBJ whole genome shotgun (WGS) entry which is preliminary data.</text>
</comment>
<protein>
    <recommendedName>
        <fullName evidence="14">Collagen alpha-1(VII) chain</fullName>
    </recommendedName>
</protein>
<accession>A0A9Q0XV54</accession>
<dbReference type="SMART" id="SM00327">
    <property type="entry name" value="VWA"/>
    <property type="match status" value="2"/>
</dbReference>
<dbReference type="Gene3D" id="2.60.40.10">
    <property type="entry name" value="Immunoglobulins"/>
    <property type="match status" value="5"/>
</dbReference>
<dbReference type="SMART" id="SM00060">
    <property type="entry name" value="FN3"/>
    <property type="match status" value="5"/>
</dbReference>
<dbReference type="InterPro" id="IPR036465">
    <property type="entry name" value="vWFA_dom_sf"/>
</dbReference>
<evidence type="ECO:0000313" key="12">
    <source>
        <dbReference type="EMBL" id="KAJ7329349.1"/>
    </source>
</evidence>
<dbReference type="CDD" id="cd00063">
    <property type="entry name" value="FN3"/>
    <property type="match status" value="5"/>
</dbReference>
<evidence type="ECO:0000256" key="7">
    <source>
        <dbReference type="ARBA" id="ARBA00023119"/>
    </source>
</evidence>
<keyword evidence="13" id="KW-1185">Reference proteome</keyword>
<dbReference type="PANTHER" id="PTHR24020:SF88">
    <property type="entry name" value="COLLAGEN ALPHA-1(VII) CHAIN"/>
    <property type="match status" value="1"/>
</dbReference>
<feature type="domain" description="VWFA" evidence="10">
    <location>
        <begin position="762"/>
        <end position="926"/>
    </location>
</feature>
<keyword evidence="4 9" id="KW-0732">Signal</keyword>
<dbReference type="InterPro" id="IPR003961">
    <property type="entry name" value="FN3_dom"/>
</dbReference>
<dbReference type="Gene3D" id="3.40.50.410">
    <property type="entry name" value="von Willebrand factor, type A domain"/>
    <property type="match status" value="2"/>
</dbReference>
<dbReference type="Proteomes" id="UP001142489">
    <property type="component" value="Unassembled WGS sequence"/>
</dbReference>
<dbReference type="GO" id="GO:0005581">
    <property type="term" value="C:collagen trimer"/>
    <property type="evidence" value="ECO:0007669"/>
    <property type="project" value="UniProtKB-KW"/>
</dbReference>
<evidence type="ECO:0000256" key="5">
    <source>
        <dbReference type="ARBA" id="ARBA00022737"/>
    </source>
</evidence>
<feature type="region of interest" description="Disordered" evidence="8">
    <location>
        <begin position="957"/>
        <end position="1082"/>
    </location>
</feature>
<dbReference type="EMBL" id="JAPFRF010000006">
    <property type="protein sequence ID" value="KAJ7329349.1"/>
    <property type="molecule type" value="Genomic_DNA"/>
</dbReference>
<feature type="domain" description="Fibronectin type-III" evidence="11">
    <location>
        <begin position="537"/>
        <end position="619"/>
    </location>
</feature>
<feature type="domain" description="Fibronectin type-III" evidence="11">
    <location>
        <begin position="236"/>
        <end position="324"/>
    </location>
</feature>
<feature type="compositionally biased region" description="Polar residues" evidence="8">
    <location>
        <begin position="737"/>
        <end position="762"/>
    </location>
</feature>
<dbReference type="PANTHER" id="PTHR24020">
    <property type="entry name" value="COLLAGEN ALPHA"/>
    <property type="match status" value="1"/>
</dbReference>
<dbReference type="InterPro" id="IPR050525">
    <property type="entry name" value="ECM_Assembly_Org"/>
</dbReference>
<feature type="compositionally biased region" description="Basic residues" evidence="8">
    <location>
        <begin position="1140"/>
        <end position="1152"/>
    </location>
</feature>
<dbReference type="SUPFAM" id="SSF53300">
    <property type="entry name" value="vWA-like"/>
    <property type="match status" value="2"/>
</dbReference>
<evidence type="ECO:0000313" key="13">
    <source>
        <dbReference type="Proteomes" id="UP001142489"/>
    </source>
</evidence>
<dbReference type="PROSITE" id="PS50234">
    <property type="entry name" value="VWFA"/>
    <property type="match status" value="2"/>
</dbReference>
<feature type="compositionally biased region" description="Low complexity" evidence="8">
    <location>
        <begin position="1052"/>
        <end position="1064"/>
    </location>
</feature>
<evidence type="ECO:0000259" key="11">
    <source>
        <dbReference type="PROSITE" id="PS50853"/>
    </source>
</evidence>
<organism evidence="12 13">
    <name type="scientific">Phrynocephalus forsythii</name>
    <dbReference type="NCBI Taxonomy" id="171643"/>
    <lineage>
        <taxon>Eukaryota</taxon>
        <taxon>Metazoa</taxon>
        <taxon>Chordata</taxon>
        <taxon>Craniata</taxon>
        <taxon>Vertebrata</taxon>
        <taxon>Euteleostomi</taxon>
        <taxon>Lepidosauria</taxon>
        <taxon>Squamata</taxon>
        <taxon>Bifurcata</taxon>
        <taxon>Unidentata</taxon>
        <taxon>Episquamata</taxon>
        <taxon>Toxicofera</taxon>
        <taxon>Iguania</taxon>
        <taxon>Acrodonta</taxon>
        <taxon>Agamidae</taxon>
        <taxon>Agaminae</taxon>
        <taxon>Phrynocephalus</taxon>
    </lineage>
</organism>